<evidence type="ECO:0000256" key="1">
    <source>
        <dbReference type="ARBA" id="ARBA00006484"/>
    </source>
</evidence>
<evidence type="ECO:0000313" key="2">
    <source>
        <dbReference type="EMBL" id="MDF8335315.1"/>
    </source>
</evidence>
<reference evidence="2 3" key="1">
    <citation type="submission" date="2023-03" db="EMBL/GenBank/DDBJ databases">
        <title>Novosphingobium cyanobacteriorum sp. nov., isolated from a eutrophic reservoir during the Microcystis bloom period.</title>
        <authorList>
            <person name="Kang M."/>
            <person name="Le V."/>
            <person name="Ko S.-R."/>
            <person name="Lee S.-A."/>
            <person name="Ahn C.-Y."/>
        </authorList>
    </citation>
    <scope>NUCLEOTIDE SEQUENCE [LARGE SCALE GENOMIC DNA]</scope>
    <source>
        <strain evidence="2 3">HBC54</strain>
    </source>
</reference>
<dbReference type="Pfam" id="PF13561">
    <property type="entry name" value="adh_short_C2"/>
    <property type="match status" value="1"/>
</dbReference>
<comment type="caution">
    <text evidence="2">The sequence shown here is derived from an EMBL/GenBank/DDBJ whole genome shotgun (WGS) entry which is preliminary data.</text>
</comment>
<dbReference type="RefSeq" id="WP_277280280.1">
    <property type="nucleotide sequence ID" value="NZ_JAROCY010000024.1"/>
</dbReference>
<dbReference type="InterPro" id="IPR036291">
    <property type="entry name" value="NAD(P)-bd_dom_sf"/>
</dbReference>
<proteinExistence type="inferred from homology"/>
<organism evidence="2 3">
    <name type="scientific">Novosphingobium cyanobacteriorum</name>
    <dbReference type="NCBI Taxonomy" id="3024215"/>
    <lineage>
        <taxon>Bacteria</taxon>
        <taxon>Pseudomonadati</taxon>
        <taxon>Pseudomonadota</taxon>
        <taxon>Alphaproteobacteria</taxon>
        <taxon>Sphingomonadales</taxon>
        <taxon>Sphingomonadaceae</taxon>
        <taxon>Novosphingobium</taxon>
    </lineage>
</organism>
<dbReference type="InterPro" id="IPR020904">
    <property type="entry name" value="Sc_DH/Rdtase_CS"/>
</dbReference>
<dbReference type="EMBL" id="JAROCY010000024">
    <property type="protein sequence ID" value="MDF8335315.1"/>
    <property type="molecule type" value="Genomic_DNA"/>
</dbReference>
<protein>
    <submittedName>
        <fullName evidence="2">SDR family NAD(P)-dependent oxidoreductase</fullName>
    </submittedName>
</protein>
<dbReference type="CDD" id="cd05233">
    <property type="entry name" value="SDR_c"/>
    <property type="match status" value="1"/>
</dbReference>
<dbReference type="PROSITE" id="PS00061">
    <property type="entry name" value="ADH_SHORT"/>
    <property type="match status" value="1"/>
</dbReference>
<dbReference type="PRINTS" id="PR00081">
    <property type="entry name" value="GDHRDH"/>
</dbReference>
<name>A0ABT6CN26_9SPHN</name>
<dbReference type="Proteomes" id="UP001222770">
    <property type="component" value="Unassembled WGS sequence"/>
</dbReference>
<sequence>MQKRLEGRVAIVTGGSQGIGRAVASAFCREGARVLITGRTEGALLEAAAQIRGAGGVIESCVADIAEPADAGRVVSRAVELFGGLHVMVNNAATSRPGTNFEDTDEDLLQLTIQSSLSGTFRYMNAAMPHLKASGGGAIINFGSRTGVEGMVGFGAYAAAKEGIRGLSRVAAREWGKYNIRVNVVCPAALSPISKTFLEDNPETAQQILSSVALGRIGDPDLDIAPAVVFLASDDARYITGQTIAVDGGQIML</sequence>
<gene>
    <name evidence="2" type="ORF">POM99_19085</name>
</gene>
<dbReference type="Gene3D" id="3.40.50.720">
    <property type="entry name" value="NAD(P)-binding Rossmann-like Domain"/>
    <property type="match status" value="1"/>
</dbReference>
<accession>A0ABT6CN26</accession>
<dbReference type="PRINTS" id="PR00080">
    <property type="entry name" value="SDRFAMILY"/>
</dbReference>
<comment type="similarity">
    <text evidence="1">Belongs to the short-chain dehydrogenases/reductases (SDR) family.</text>
</comment>
<dbReference type="PANTHER" id="PTHR42760">
    <property type="entry name" value="SHORT-CHAIN DEHYDROGENASES/REDUCTASES FAMILY MEMBER"/>
    <property type="match status" value="1"/>
</dbReference>
<dbReference type="InterPro" id="IPR002347">
    <property type="entry name" value="SDR_fam"/>
</dbReference>
<evidence type="ECO:0000313" key="3">
    <source>
        <dbReference type="Proteomes" id="UP001222770"/>
    </source>
</evidence>
<keyword evidence="3" id="KW-1185">Reference proteome</keyword>
<dbReference type="SUPFAM" id="SSF51735">
    <property type="entry name" value="NAD(P)-binding Rossmann-fold domains"/>
    <property type="match status" value="1"/>
</dbReference>